<sequence length="355" mass="38919">MRKQLRAFASASVTVLAILVLAAPLLAAGNNKPCLSGAKITPTQGGARSVYVATISYNDPDGDAAAKVEVYVDGVAYPMRRVGGTLAKGTWRARLTLPPGRHEHYFAAEDARGASERYPRYGARPGPYVGSSNKVYNRLPELTNGGCYVGDGSDRAVYTFTVDYLDKDGRRPKSVKVFVDGIPHLMTLHKGSPAAGTYIYQTRLAAGRHAYYFVAADECGGCVTHPAYGFLRGPDVEERLNSAPVLVGEKLMPAMGYQPNLYTALTDLACSNTYTYLVEYRDPDYDPPSLALIYINDKPHKMTLATGKPCGGEYMYRTRLYPGAYHKYYFYFEDGRGNATRLPPNGYFHGPVVVR</sequence>
<evidence type="ECO:0008006" key="3">
    <source>
        <dbReference type="Google" id="ProtNLM"/>
    </source>
</evidence>
<evidence type="ECO:0000256" key="1">
    <source>
        <dbReference type="SAM" id="SignalP"/>
    </source>
</evidence>
<evidence type="ECO:0000313" key="2">
    <source>
        <dbReference type="EMBL" id="HGK27591.1"/>
    </source>
</evidence>
<keyword evidence="1" id="KW-0732">Signal</keyword>
<feature type="signal peptide" evidence="1">
    <location>
        <begin position="1"/>
        <end position="27"/>
    </location>
</feature>
<reference evidence="2" key="1">
    <citation type="journal article" date="2020" name="mSystems">
        <title>Genome- and Community-Level Interaction Insights into Carbon Utilization and Element Cycling Functions of Hydrothermarchaeota in Hydrothermal Sediment.</title>
        <authorList>
            <person name="Zhou Z."/>
            <person name="Liu Y."/>
            <person name="Xu W."/>
            <person name="Pan J."/>
            <person name="Luo Z.H."/>
            <person name="Li M."/>
        </authorList>
    </citation>
    <scope>NUCLEOTIDE SEQUENCE [LARGE SCALE GENOMIC DNA]</scope>
    <source>
        <strain evidence="2">SpSt-488</strain>
    </source>
</reference>
<dbReference type="EMBL" id="DSUT01000023">
    <property type="protein sequence ID" value="HGK27591.1"/>
    <property type="molecule type" value="Genomic_DNA"/>
</dbReference>
<feature type="chain" id="PRO_5028467521" description="DUF4198 domain-containing protein" evidence="1">
    <location>
        <begin position="28"/>
        <end position="355"/>
    </location>
</feature>
<accession>A0A7C4CA52</accession>
<proteinExistence type="predicted"/>
<comment type="caution">
    <text evidence="2">The sequence shown here is derived from an EMBL/GenBank/DDBJ whole genome shotgun (WGS) entry which is preliminary data.</text>
</comment>
<dbReference type="AlphaFoldDB" id="A0A7C4CA52"/>
<protein>
    <recommendedName>
        <fullName evidence="3">DUF4198 domain-containing protein</fullName>
    </recommendedName>
</protein>
<name>A0A7C4CA52_UNCW3</name>
<gene>
    <name evidence="2" type="ORF">ENS41_01370</name>
</gene>
<organism evidence="2">
    <name type="scientific">candidate division WOR-3 bacterium</name>
    <dbReference type="NCBI Taxonomy" id="2052148"/>
    <lineage>
        <taxon>Bacteria</taxon>
        <taxon>Bacteria division WOR-3</taxon>
    </lineage>
</organism>